<evidence type="ECO:0000256" key="1">
    <source>
        <dbReference type="SAM" id="SignalP"/>
    </source>
</evidence>
<organism evidence="2 3">
    <name type="scientific">Gymnopus androsaceus JB14</name>
    <dbReference type="NCBI Taxonomy" id="1447944"/>
    <lineage>
        <taxon>Eukaryota</taxon>
        <taxon>Fungi</taxon>
        <taxon>Dikarya</taxon>
        <taxon>Basidiomycota</taxon>
        <taxon>Agaricomycotina</taxon>
        <taxon>Agaricomycetes</taxon>
        <taxon>Agaricomycetidae</taxon>
        <taxon>Agaricales</taxon>
        <taxon>Marasmiineae</taxon>
        <taxon>Omphalotaceae</taxon>
        <taxon>Gymnopus</taxon>
    </lineage>
</organism>
<evidence type="ECO:0000313" key="2">
    <source>
        <dbReference type="EMBL" id="KAE9382822.1"/>
    </source>
</evidence>
<protein>
    <submittedName>
        <fullName evidence="2">Uncharacterized protein</fullName>
    </submittedName>
</protein>
<keyword evidence="3" id="KW-1185">Reference proteome</keyword>
<feature type="chain" id="PRO_5025514802" evidence="1">
    <location>
        <begin position="20"/>
        <end position="92"/>
    </location>
</feature>
<proteinExistence type="predicted"/>
<dbReference type="Proteomes" id="UP000799118">
    <property type="component" value="Unassembled WGS sequence"/>
</dbReference>
<dbReference type="EMBL" id="ML770957">
    <property type="protein sequence ID" value="KAE9382822.1"/>
    <property type="molecule type" value="Genomic_DNA"/>
</dbReference>
<keyword evidence="1" id="KW-0732">Signal</keyword>
<reference evidence="2" key="1">
    <citation type="journal article" date="2019" name="Environ. Microbiol.">
        <title>Fungal ecological strategies reflected in gene transcription - a case study of two litter decomposers.</title>
        <authorList>
            <person name="Barbi F."/>
            <person name="Kohler A."/>
            <person name="Barry K."/>
            <person name="Baskaran P."/>
            <person name="Daum C."/>
            <person name="Fauchery L."/>
            <person name="Ihrmark K."/>
            <person name="Kuo A."/>
            <person name="LaButti K."/>
            <person name="Lipzen A."/>
            <person name="Morin E."/>
            <person name="Grigoriev I.V."/>
            <person name="Henrissat B."/>
            <person name="Lindahl B."/>
            <person name="Martin F."/>
        </authorList>
    </citation>
    <scope>NUCLEOTIDE SEQUENCE</scope>
    <source>
        <strain evidence="2">JB14</strain>
    </source>
</reference>
<name>A0A6A4GBD3_9AGAR</name>
<evidence type="ECO:0000313" key="3">
    <source>
        <dbReference type="Proteomes" id="UP000799118"/>
    </source>
</evidence>
<sequence length="92" mass="9920">MAILYLPVIVCLIASLRYSQHLLFAAFSCCWNTVQYFQNLSLLETEPPLTLEDEAIRVGVGVGGLDLADLSSLNFAGIVSGASQSSVILRTD</sequence>
<feature type="signal peptide" evidence="1">
    <location>
        <begin position="1"/>
        <end position="19"/>
    </location>
</feature>
<gene>
    <name evidence="2" type="ORF">BT96DRAFT_1009999</name>
</gene>
<dbReference type="AlphaFoldDB" id="A0A6A4GBD3"/>
<accession>A0A6A4GBD3</accession>